<dbReference type="Proteomes" id="UP000722791">
    <property type="component" value="Unassembled WGS sequence"/>
</dbReference>
<proteinExistence type="predicted"/>
<evidence type="ECO:0000313" key="5">
    <source>
        <dbReference type="Proteomes" id="UP000722791"/>
    </source>
</evidence>
<feature type="non-terminal residue" evidence="4">
    <location>
        <position position="1"/>
    </location>
</feature>
<accession>A0A8J4G557</accession>
<feature type="domain" description="tRNA-splicing endonuclease subunit Sen15" evidence="3">
    <location>
        <begin position="138"/>
        <end position="194"/>
    </location>
</feature>
<reference evidence="4" key="1">
    <citation type="journal article" date="2021" name="Proc. Natl. Acad. Sci. U.S.A.">
        <title>Three genomes in the algal genus Volvox reveal the fate of a haploid sex-determining region after a transition to homothallism.</title>
        <authorList>
            <person name="Yamamoto K."/>
            <person name="Hamaji T."/>
            <person name="Kawai-Toyooka H."/>
            <person name="Matsuzaki R."/>
            <person name="Takahashi F."/>
            <person name="Nishimura Y."/>
            <person name="Kawachi M."/>
            <person name="Noguchi H."/>
            <person name="Minakuchi Y."/>
            <person name="Umen J.G."/>
            <person name="Toyoda A."/>
            <person name="Nozaki H."/>
        </authorList>
    </citation>
    <scope>NUCLEOTIDE SEQUENCE</scope>
    <source>
        <strain evidence="4">NIES-3785</strain>
    </source>
</reference>
<evidence type="ECO:0000259" key="3">
    <source>
        <dbReference type="Pfam" id="PF09631"/>
    </source>
</evidence>
<dbReference type="EMBL" id="BNCQ01000007">
    <property type="protein sequence ID" value="GIM00134.1"/>
    <property type="molecule type" value="Genomic_DNA"/>
</dbReference>
<dbReference type="InterPro" id="IPR018593">
    <property type="entry name" value="tRNA-endonuc_su_Sen15"/>
</dbReference>
<evidence type="ECO:0000256" key="2">
    <source>
        <dbReference type="SAM" id="MobiDB-lite"/>
    </source>
</evidence>
<feature type="compositionally biased region" description="Gly residues" evidence="2">
    <location>
        <begin position="207"/>
        <end position="219"/>
    </location>
</feature>
<feature type="region of interest" description="Disordered" evidence="2">
    <location>
        <begin position="198"/>
        <end position="219"/>
    </location>
</feature>
<protein>
    <recommendedName>
        <fullName evidence="3">tRNA-splicing endonuclease subunit Sen15 domain-containing protein</fullName>
    </recommendedName>
</protein>
<evidence type="ECO:0000256" key="1">
    <source>
        <dbReference type="ARBA" id="ARBA00022694"/>
    </source>
</evidence>
<organism evidence="4 5">
    <name type="scientific">Volvox reticuliferus</name>
    <dbReference type="NCBI Taxonomy" id="1737510"/>
    <lineage>
        <taxon>Eukaryota</taxon>
        <taxon>Viridiplantae</taxon>
        <taxon>Chlorophyta</taxon>
        <taxon>core chlorophytes</taxon>
        <taxon>Chlorophyceae</taxon>
        <taxon>CS clade</taxon>
        <taxon>Chlamydomonadales</taxon>
        <taxon>Volvocaceae</taxon>
        <taxon>Volvox</taxon>
    </lineage>
</organism>
<evidence type="ECO:0000313" key="4">
    <source>
        <dbReference type="EMBL" id="GIM00134.1"/>
    </source>
</evidence>
<name>A0A8J4G557_9CHLO</name>
<sequence>SLLHANSNLRCERLPLNGSFADHSKIQIMFRRWQKEAVDKYRTLESFNTFLSRLMPLNSPDPLEACDAADLYSVLSVLHSKGRDPQLQVNISPGFYYFLANAVQPDGTVAGQENVTSAGVDGGALGNLASAATGYVRREAVVPISSKSTLITVSFMSKIFQLGAHSNVTHILLAIVDDDGSVSLVRVFNYLQPPFEGPDTLPPLEAGGEGGIGGESDDG</sequence>
<dbReference type="AlphaFoldDB" id="A0A8J4G557"/>
<comment type="caution">
    <text evidence="4">The sequence shown here is derived from an EMBL/GenBank/DDBJ whole genome shotgun (WGS) entry which is preliminary data.</text>
</comment>
<dbReference type="GO" id="GO:0008033">
    <property type="term" value="P:tRNA processing"/>
    <property type="evidence" value="ECO:0007669"/>
    <property type="project" value="UniProtKB-KW"/>
</dbReference>
<dbReference type="Pfam" id="PF09631">
    <property type="entry name" value="Sen15"/>
    <property type="match status" value="1"/>
</dbReference>
<keyword evidence="1" id="KW-0819">tRNA processing</keyword>
<gene>
    <name evidence="4" type="ORF">Vretimale_5310</name>
</gene>